<evidence type="ECO:0000256" key="1">
    <source>
        <dbReference type="SAM" id="SignalP"/>
    </source>
</evidence>
<feature type="signal peptide" evidence="1">
    <location>
        <begin position="1"/>
        <end position="23"/>
    </location>
</feature>
<protein>
    <submittedName>
        <fullName evidence="2">Peptidase S10 serine carboxypeptidase</fullName>
    </submittedName>
</protein>
<feature type="chain" id="PRO_5002973986" evidence="1">
    <location>
        <begin position="24"/>
        <end position="508"/>
    </location>
</feature>
<dbReference type="GO" id="GO:0004185">
    <property type="term" value="F:serine-type carboxypeptidase activity"/>
    <property type="evidence" value="ECO:0007669"/>
    <property type="project" value="InterPro"/>
</dbReference>
<keyword evidence="1" id="KW-0732">Signal</keyword>
<name>C6XPT0_HIRBI</name>
<dbReference type="EMBL" id="CP001678">
    <property type="protein sequence ID" value="ACT60345.1"/>
    <property type="molecule type" value="Genomic_DNA"/>
</dbReference>
<dbReference type="STRING" id="582402.Hbal_2671"/>
<keyword evidence="2" id="KW-0121">Carboxypeptidase</keyword>
<dbReference type="KEGG" id="hba:Hbal_2671"/>
<reference evidence="3" key="1">
    <citation type="journal article" date="2011" name="J. Bacteriol.">
        <title>Genome sequences of eight morphologically diverse alphaproteobacteria.</title>
        <authorList>
            <consortium name="US DOE Joint Genome Institute"/>
            <person name="Brown P.J."/>
            <person name="Kysela D.T."/>
            <person name="Buechlein A."/>
            <person name="Hemmerich C."/>
            <person name="Brun Y.V."/>
        </authorList>
    </citation>
    <scope>NUCLEOTIDE SEQUENCE [LARGE SCALE GENOMIC DNA]</scope>
    <source>
        <strain evidence="3">ATCC 49814 / DSM 5838 / IFAM 1418</strain>
    </source>
</reference>
<dbReference type="AlphaFoldDB" id="C6XPT0"/>
<dbReference type="InterPro" id="IPR001563">
    <property type="entry name" value="Peptidase_S10"/>
</dbReference>
<sequence>MKKPFFFFTAIIAATSMFWSCNAAPVADATKGNDATLHRQSVYETSVSKTGIFGDKKISYTAALETIEIQKNSKELGAKLVTISYVAENETAKTERPVLFVFNGGPISSSIPLHIGATGPYRVAFDDDISINVENAKLIENTYSPLAVADLVYFDPASTGLSKVSEGIDPLVYTSLEADAQQFVDFATTWLQLHNREQAPIFIVGESFGTMRAALAAGMLTTQHPDIQLEGVMLMGQAVNIIEYAQRKQNIISYVASLPTLAAAAWDLDVADKANYTFESFINEATSFADSEYLAALYKGNLLSANEVQSISAKLEKYTGIPAQFYVDNNIRITKQQYRSELFKDKKLLLGNSDIRYSRSIDEEGPADPSRVIYERYIKAFTSYFQDVFGFPLPDSYVNGEYFGGLPSWDWIDVSPFGAYAYGDHLNPAFEANPEFRLVISNGYHDAQTTVGGARYAAMQSDWPKDRVKLSFYRGGHMAYSIENSAKLFCEDLKTLITGEQSNLDETL</sequence>
<dbReference type="Pfam" id="PF00450">
    <property type="entry name" value="Peptidase_S10"/>
    <property type="match status" value="1"/>
</dbReference>
<accession>C6XPT0</accession>
<keyword evidence="2" id="KW-0378">Hydrolase</keyword>
<dbReference type="RefSeq" id="WP_015828495.1">
    <property type="nucleotide sequence ID" value="NC_012982.1"/>
</dbReference>
<dbReference type="HOGENOM" id="CLU_032786_0_0_5"/>
<dbReference type="Gene3D" id="3.40.50.1820">
    <property type="entry name" value="alpha/beta hydrolase"/>
    <property type="match status" value="1"/>
</dbReference>
<dbReference type="OrthoDB" id="9770107at2"/>
<evidence type="ECO:0000313" key="2">
    <source>
        <dbReference type="EMBL" id="ACT60345.1"/>
    </source>
</evidence>
<gene>
    <name evidence="2" type="ordered locus">Hbal_2671</name>
</gene>
<dbReference type="SUPFAM" id="SSF53474">
    <property type="entry name" value="alpha/beta-Hydrolases"/>
    <property type="match status" value="1"/>
</dbReference>
<dbReference type="InterPro" id="IPR029058">
    <property type="entry name" value="AB_hydrolase_fold"/>
</dbReference>
<keyword evidence="3" id="KW-1185">Reference proteome</keyword>
<keyword evidence="2" id="KW-0645">Protease</keyword>
<evidence type="ECO:0000313" key="3">
    <source>
        <dbReference type="Proteomes" id="UP000002745"/>
    </source>
</evidence>
<dbReference type="GO" id="GO:0006508">
    <property type="term" value="P:proteolysis"/>
    <property type="evidence" value="ECO:0007669"/>
    <property type="project" value="InterPro"/>
</dbReference>
<organism evidence="2 3">
    <name type="scientific">Hirschia baltica (strain ATCC 49814 / DSM 5838 / IFAM 1418)</name>
    <dbReference type="NCBI Taxonomy" id="582402"/>
    <lineage>
        <taxon>Bacteria</taxon>
        <taxon>Pseudomonadati</taxon>
        <taxon>Pseudomonadota</taxon>
        <taxon>Alphaproteobacteria</taxon>
        <taxon>Hyphomonadales</taxon>
        <taxon>Hyphomonadaceae</taxon>
        <taxon>Hirschia</taxon>
    </lineage>
</organism>
<dbReference type="Proteomes" id="UP000002745">
    <property type="component" value="Chromosome"/>
</dbReference>
<proteinExistence type="predicted"/>
<dbReference type="eggNOG" id="COG2939">
    <property type="taxonomic scope" value="Bacteria"/>
</dbReference>